<reference evidence="2" key="2">
    <citation type="submission" date="2020-11" db="EMBL/GenBank/DDBJ databases">
        <authorList>
            <person name="McCartney M.A."/>
            <person name="Auch B."/>
            <person name="Kono T."/>
            <person name="Mallez S."/>
            <person name="Becker A."/>
            <person name="Gohl D.M."/>
            <person name="Silverstein K.A.T."/>
            <person name="Koren S."/>
            <person name="Bechman K.B."/>
            <person name="Herman A."/>
            <person name="Abrahante J.E."/>
            <person name="Garbe J."/>
        </authorList>
    </citation>
    <scope>NUCLEOTIDE SEQUENCE</scope>
    <source>
        <strain evidence="2">Duluth1</strain>
        <tissue evidence="2">Whole animal</tissue>
    </source>
</reference>
<organism evidence="2 3">
    <name type="scientific">Dreissena polymorpha</name>
    <name type="common">Zebra mussel</name>
    <name type="synonym">Mytilus polymorpha</name>
    <dbReference type="NCBI Taxonomy" id="45954"/>
    <lineage>
        <taxon>Eukaryota</taxon>
        <taxon>Metazoa</taxon>
        <taxon>Spiralia</taxon>
        <taxon>Lophotrochozoa</taxon>
        <taxon>Mollusca</taxon>
        <taxon>Bivalvia</taxon>
        <taxon>Autobranchia</taxon>
        <taxon>Heteroconchia</taxon>
        <taxon>Euheterodonta</taxon>
        <taxon>Imparidentia</taxon>
        <taxon>Neoheterodontei</taxon>
        <taxon>Myida</taxon>
        <taxon>Dreissenoidea</taxon>
        <taxon>Dreissenidae</taxon>
        <taxon>Dreissena</taxon>
    </lineage>
</organism>
<evidence type="ECO:0000313" key="3">
    <source>
        <dbReference type="Proteomes" id="UP000828390"/>
    </source>
</evidence>
<accession>A0A9D4JER4</accession>
<dbReference type="Proteomes" id="UP000828390">
    <property type="component" value="Unassembled WGS sequence"/>
</dbReference>
<sequence>MCIVGILNFCPISSLDAPFVSKTTASSSPHDFNVWWGRSAKSVPTLTPEKSTSMAMPSKGSEGPLNQ</sequence>
<keyword evidence="3" id="KW-1185">Reference proteome</keyword>
<dbReference type="AlphaFoldDB" id="A0A9D4JER4"/>
<dbReference type="EMBL" id="JAIWYP010000006">
    <property type="protein sequence ID" value="KAH3807184.1"/>
    <property type="molecule type" value="Genomic_DNA"/>
</dbReference>
<gene>
    <name evidence="2" type="ORF">DPMN_135517</name>
</gene>
<feature type="region of interest" description="Disordered" evidence="1">
    <location>
        <begin position="44"/>
        <end position="67"/>
    </location>
</feature>
<comment type="caution">
    <text evidence="2">The sequence shown here is derived from an EMBL/GenBank/DDBJ whole genome shotgun (WGS) entry which is preliminary data.</text>
</comment>
<evidence type="ECO:0000256" key="1">
    <source>
        <dbReference type="SAM" id="MobiDB-lite"/>
    </source>
</evidence>
<protein>
    <submittedName>
        <fullName evidence="2">Uncharacterized protein</fullName>
    </submittedName>
</protein>
<reference evidence="2" key="1">
    <citation type="journal article" date="2019" name="bioRxiv">
        <title>The Genome of the Zebra Mussel, Dreissena polymorpha: A Resource for Invasive Species Research.</title>
        <authorList>
            <person name="McCartney M.A."/>
            <person name="Auch B."/>
            <person name="Kono T."/>
            <person name="Mallez S."/>
            <person name="Zhang Y."/>
            <person name="Obille A."/>
            <person name="Becker A."/>
            <person name="Abrahante J.E."/>
            <person name="Garbe J."/>
            <person name="Badalamenti J.P."/>
            <person name="Herman A."/>
            <person name="Mangelson H."/>
            <person name="Liachko I."/>
            <person name="Sullivan S."/>
            <person name="Sone E.D."/>
            <person name="Koren S."/>
            <person name="Silverstein K.A.T."/>
            <person name="Beckman K.B."/>
            <person name="Gohl D.M."/>
        </authorList>
    </citation>
    <scope>NUCLEOTIDE SEQUENCE</scope>
    <source>
        <strain evidence="2">Duluth1</strain>
        <tissue evidence="2">Whole animal</tissue>
    </source>
</reference>
<feature type="compositionally biased region" description="Polar residues" evidence="1">
    <location>
        <begin position="44"/>
        <end position="55"/>
    </location>
</feature>
<name>A0A9D4JER4_DREPO</name>
<evidence type="ECO:0000313" key="2">
    <source>
        <dbReference type="EMBL" id="KAH3807184.1"/>
    </source>
</evidence>
<proteinExistence type="predicted"/>